<feature type="chain" id="PRO_5045494274" evidence="2">
    <location>
        <begin position="25"/>
        <end position="425"/>
    </location>
</feature>
<dbReference type="InterPro" id="IPR008763">
    <property type="entry name" value="Peptidase_S55"/>
</dbReference>
<gene>
    <name evidence="5" type="primary">spoIVB</name>
    <name evidence="5" type="ORF">KKP3000_004666</name>
</gene>
<dbReference type="SMART" id="SM00228">
    <property type="entry name" value="PDZ"/>
    <property type="match status" value="1"/>
</dbReference>
<evidence type="ECO:0000259" key="3">
    <source>
        <dbReference type="PROSITE" id="PS50106"/>
    </source>
</evidence>
<feature type="signal peptide" evidence="2">
    <location>
        <begin position="1"/>
        <end position="24"/>
    </location>
</feature>
<evidence type="ECO:0000256" key="1">
    <source>
        <dbReference type="SAM" id="MobiDB-lite"/>
    </source>
</evidence>
<dbReference type="InterPro" id="IPR001478">
    <property type="entry name" value="PDZ"/>
</dbReference>
<dbReference type="SUPFAM" id="SSF50156">
    <property type="entry name" value="PDZ domain-like"/>
    <property type="match status" value="1"/>
</dbReference>
<dbReference type="EC" id="3.4.21.116" evidence="5"/>
<dbReference type="RefSeq" id="WP_275476615.1">
    <property type="nucleotide sequence ID" value="NZ_CP162940.1"/>
</dbReference>
<comment type="caution">
    <text evidence="5">The sequence shown here is derived from an EMBL/GenBank/DDBJ whole genome shotgun (WGS) entry which is preliminary data.</text>
</comment>
<dbReference type="Gene3D" id="2.30.42.10">
    <property type="match status" value="1"/>
</dbReference>
<dbReference type="GO" id="GO:0016787">
    <property type="term" value="F:hydrolase activity"/>
    <property type="evidence" value="ECO:0007669"/>
    <property type="project" value="UniProtKB-KW"/>
</dbReference>
<dbReference type="Pfam" id="PF05580">
    <property type="entry name" value="Peptidase_S55"/>
    <property type="match status" value="1"/>
</dbReference>
<dbReference type="PROSITE" id="PS51494">
    <property type="entry name" value="SPOIVB"/>
    <property type="match status" value="1"/>
</dbReference>
<dbReference type="Proteomes" id="UP001579974">
    <property type="component" value="Unassembled WGS sequence"/>
</dbReference>
<dbReference type="PROSITE" id="PS50106">
    <property type="entry name" value="PDZ"/>
    <property type="match status" value="1"/>
</dbReference>
<evidence type="ECO:0000313" key="6">
    <source>
        <dbReference type="Proteomes" id="UP001579974"/>
    </source>
</evidence>
<reference evidence="5 6" key="1">
    <citation type="journal article" date="2024" name="Int. J. Mol. Sci.">
        <title>Exploration of Alicyclobacillus spp. Genome in Search of Antibiotic Resistance.</title>
        <authorList>
            <person name="Bucka-Kolendo J."/>
            <person name="Kiousi D.E."/>
            <person name="Dekowska A."/>
            <person name="Mikolajczuk-Szczyrba A."/>
            <person name="Karadedos D.M."/>
            <person name="Michael P."/>
            <person name="Galanis A."/>
            <person name="Sokolowska B."/>
        </authorList>
    </citation>
    <scope>NUCLEOTIDE SEQUENCE [LARGE SCALE GENOMIC DNA]</scope>
    <source>
        <strain evidence="5 6">KKP 3000</strain>
    </source>
</reference>
<dbReference type="NCBIfam" id="TIGR02860">
    <property type="entry name" value="spore_IV_B"/>
    <property type="match status" value="1"/>
</dbReference>
<keyword evidence="5" id="KW-0378">Hydrolase</keyword>
<dbReference type="InterPro" id="IPR014219">
    <property type="entry name" value="SpoIVB"/>
</dbReference>
<feature type="region of interest" description="Disordered" evidence="1">
    <location>
        <begin position="52"/>
        <end position="77"/>
    </location>
</feature>
<sequence>MAGRLRTIRFVGLLAIAVSCFTPAVQKMASTPTQVSMVTGDTVALPMAGTLTSTSSSSIASTDRASSSSCTVTSTNPGDTDISGKRFGIIPWKTHVHVEPAARVMIGGQAVGIRIQSTGPVVVGFRRLTDGSSPCANAHMQLGDRIISVNNRRIETASDLQAALRARAQALHMTVVRGNTTKQVTVSFKDASVHQLGLYVRDRTVGVGTLTFYDPTHHTFGALGHIITDADTGQPVVGAGGLYQASITGLQPGAAGAPGEKRGTFSSASTPLGHIDVNTPYGVFGSMLRPPVRTPVPGLMDVALPEQVHEGPATMYTVVHGTRVEGFDVRIDNVARQSNPATKSMIVRVTDPRLLSETGGIIQGMSGSPLVQDHRLIGAVTHVFVSDPTRGYAVYAMWMFRQTRLSGRQQVPSTASFLHPQRYAV</sequence>
<dbReference type="InterPro" id="IPR036034">
    <property type="entry name" value="PDZ_sf"/>
</dbReference>
<feature type="domain" description="Peptidase S55" evidence="4">
    <location>
        <begin position="177"/>
        <end position="415"/>
    </location>
</feature>
<feature type="domain" description="PDZ" evidence="3">
    <location>
        <begin position="95"/>
        <end position="179"/>
    </location>
</feature>
<dbReference type="PROSITE" id="PS51257">
    <property type="entry name" value="PROKAR_LIPOPROTEIN"/>
    <property type="match status" value="1"/>
</dbReference>
<evidence type="ECO:0000259" key="4">
    <source>
        <dbReference type="PROSITE" id="PS51494"/>
    </source>
</evidence>
<feature type="compositionally biased region" description="Low complexity" evidence="1">
    <location>
        <begin position="52"/>
        <end position="71"/>
    </location>
</feature>
<protein>
    <submittedName>
        <fullName evidence="5">SpoIVB peptidase</fullName>
        <ecNumber evidence="5">3.4.21.116</ecNumber>
    </submittedName>
</protein>
<name>A0ABV5AHL2_9BACL</name>
<keyword evidence="2" id="KW-0732">Signal</keyword>
<proteinExistence type="predicted"/>
<keyword evidence="6" id="KW-1185">Reference proteome</keyword>
<organism evidence="5 6">
    <name type="scientific">Alicyclobacillus fastidiosus</name>
    <dbReference type="NCBI Taxonomy" id="392011"/>
    <lineage>
        <taxon>Bacteria</taxon>
        <taxon>Bacillati</taxon>
        <taxon>Bacillota</taxon>
        <taxon>Bacilli</taxon>
        <taxon>Bacillales</taxon>
        <taxon>Alicyclobacillaceae</taxon>
        <taxon>Alicyclobacillus</taxon>
    </lineage>
</organism>
<evidence type="ECO:0000256" key="2">
    <source>
        <dbReference type="SAM" id="SignalP"/>
    </source>
</evidence>
<accession>A0ABV5AHL2</accession>
<evidence type="ECO:0000313" key="5">
    <source>
        <dbReference type="EMBL" id="MFB5191162.1"/>
    </source>
</evidence>
<dbReference type="EMBL" id="JBDXSU010000009">
    <property type="protein sequence ID" value="MFB5191162.1"/>
    <property type="molecule type" value="Genomic_DNA"/>
</dbReference>